<organism evidence="3 4">
    <name type="scientific">Photobacterium lipolyticum</name>
    <dbReference type="NCBI Taxonomy" id="266810"/>
    <lineage>
        <taxon>Bacteria</taxon>
        <taxon>Pseudomonadati</taxon>
        <taxon>Pseudomonadota</taxon>
        <taxon>Gammaproteobacteria</taxon>
        <taxon>Vibrionales</taxon>
        <taxon>Vibrionaceae</taxon>
        <taxon>Photobacterium</taxon>
    </lineage>
</organism>
<dbReference type="OrthoDB" id="5289737at2"/>
<dbReference type="InterPro" id="IPR047650">
    <property type="entry name" value="Transpos_IS110"/>
</dbReference>
<protein>
    <submittedName>
        <fullName evidence="3">IS110 family transposase</fullName>
    </submittedName>
</protein>
<evidence type="ECO:0000259" key="1">
    <source>
        <dbReference type="Pfam" id="PF01548"/>
    </source>
</evidence>
<evidence type="ECO:0000313" key="3">
    <source>
        <dbReference type="EMBL" id="PSV97999.1"/>
    </source>
</evidence>
<dbReference type="GO" id="GO:0003677">
    <property type="term" value="F:DNA binding"/>
    <property type="evidence" value="ECO:0007669"/>
    <property type="project" value="InterPro"/>
</dbReference>
<keyword evidence="4" id="KW-1185">Reference proteome</keyword>
<dbReference type="NCBIfam" id="NF033542">
    <property type="entry name" value="transpos_IS110"/>
    <property type="match status" value="1"/>
</dbReference>
<proteinExistence type="predicted"/>
<dbReference type="PANTHER" id="PTHR33055:SF3">
    <property type="entry name" value="PUTATIVE TRANSPOSASE FOR IS117-RELATED"/>
    <property type="match status" value="1"/>
</dbReference>
<name>A0A2T3MMZ6_9GAMM</name>
<evidence type="ECO:0000313" key="4">
    <source>
        <dbReference type="Proteomes" id="UP000240904"/>
    </source>
</evidence>
<dbReference type="Pfam" id="PF01548">
    <property type="entry name" value="DEDD_Tnp_IS110"/>
    <property type="match status" value="1"/>
</dbReference>
<dbReference type="EMBL" id="PYMC01000042">
    <property type="protein sequence ID" value="PSV97999.1"/>
    <property type="molecule type" value="Genomic_DNA"/>
</dbReference>
<dbReference type="AlphaFoldDB" id="A0A2T3MMZ6"/>
<evidence type="ECO:0000259" key="2">
    <source>
        <dbReference type="Pfam" id="PF02371"/>
    </source>
</evidence>
<comment type="caution">
    <text evidence="3">The sequence shown here is derived from an EMBL/GenBank/DDBJ whole genome shotgun (WGS) entry which is preliminary data.</text>
</comment>
<dbReference type="RefSeq" id="WP_107285492.1">
    <property type="nucleotide sequence ID" value="NZ_PYMC01000042.1"/>
</dbReference>
<reference evidence="3 4" key="1">
    <citation type="submission" date="2018-03" db="EMBL/GenBank/DDBJ databases">
        <title>Whole genome sequencing of Histamine producing bacteria.</title>
        <authorList>
            <person name="Butler K."/>
        </authorList>
    </citation>
    <scope>NUCLEOTIDE SEQUENCE [LARGE SCALE GENOMIC DNA]</scope>
    <source>
        <strain evidence="3 4">DSM 16190</strain>
    </source>
</reference>
<gene>
    <name evidence="3" type="ORF">C9I89_22155</name>
</gene>
<dbReference type="Pfam" id="PF02371">
    <property type="entry name" value="Transposase_20"/>
    <property type="match status" value="1"/>
</dbReference>
<dbReference type="InterPro" id="IPR002525">
    <property type="entry name" value="Transp_IS110-like_N"/>
</dbReference>
<dbReference type="GO" id="GO:0006313">
    <property type="term" value="P:DNA transposition"/>
    <property type="evidence" value="ECO:0007669"/>
    <property type="project" value="InterPro"/>
</dbReference>
<feature type="domain" description="Transposase IS110-like N-terminal" evidence="1">
    <location>
        <begin position="7"/>
        <end position="147"/>
    </location>
</feature>
<dbReference type="InterPro" id="IPR003346">
    <property type="entry name" value="Transposase_20"/>
</dbReference>
<accession>A0A2T3MMZ6</accession>
<dbReference type="Proteomes" id="UP000240904">
    <property type="component" value="Unassembled WGS sequence"/>
</dbReference>
<sequence>MVKHKIIGIDLAKNSFYLFILNKDGKAESKKKLTRTKLLAYLAQQTKCTVAMEACATSHYWAREIQKLGHSVQLLPAQHVKGYLRGQKNDYNDALAIAEACLHGAIRPVPIKNIKQQDEQTFLQMRRHLSAERTRLINHVRGLLSEYGLILNKGSTVLQSALPGILEDANNNLTDKMRALVNRQYYQLVALEDELSWYDKQLKLDAKNDEVCQRLIKIPGFGPVVSKVVKSWMGDGKQFQRGRDASAALGLVPKQFSTGGRDRLLGISKRGDSYVRSQVVHGARAVVCRASEKNDPLSLWINRLVEARGFNKAVVALANKLTRVAWVIIARNEQYIAVK</sequence>
<dbReference type="GO" id="GO:0004803">
    <property type="term" value="F:transposase activity"/>
    <property type="evidence" value="ECO:0007669"/>
    <property type="project" value="InterPro"/>
</dbReference>
<dbReference type="PANTHER" id="PTHR33055">
    <property type="entry name" value="TRANSPOSASE FOR INSERTION SEQUENCE ELEMENT IS1111A"/>
    <property type="match status" value="1"/>
</dbReference>
<feature type="domain" description="Transposase IS116/IS110/IS902 C-terminal" evidence="2">
    <location>
        <begin position="212"/>
        <end position="291"/>
    </location>
</feature>